<evidence type="ECO:0000256" key="5">
    <source>
        <dbReference type="ARBA" id="ARBA00022692"/>
    </source>
</evidence>
<keyword evidence="6 12" id="KW-1133">Transmembrane helix</keyword>
<keyword evidence="9" id="KW-0325">Glycoprotein</keyword>
<reference evidence="13" key="1">
    <citation type="submission" date="2018-04" db="EMBL/GenBank/DDBJ databases">
        <title>Transcriptome of Schizaphis graminum biotype I.</title>
        <authorList>
            <person name="Scully E.D."/>
            <person name="Geib S.M."/>
            <person name="Palmer N.A."/>
            <person name="Koch K."/>
            <person name="Bradshaw J."/>
            <person name="Heng-Moss T."/>
            <person name="Sarath G."/>
        </authorList>
    </citation>
    <scope>NUCLEOTIDE SEQUENCE</scope>
</reference>
<dbReference type="EMBL" id="GGMR01011118">
    <property type="protein sequence ID" value="MBY23737.1"/>
    <property type="molecule type" value="Transcribed_RNA"/>
</dbReference>
<evidence type="ECO:0000256" key="3">
    <source>
        <dbReference type="ARBA" id="ARBA00015087"/>
    </source>
</evidence>
<comment type="subcellular location">
    <subcellularLocation>
        <location evidence="1">Cell projection</location>
        <location evidence="1">Cilium membrane</location>
        <topology evidence="1">Multi-pass membrane protein</topology>
    </subcellularLocation>
</comment>
<accession>A0A2S2P2P6</accession>
<keyword evidence="7" id="KW-0969">Cilium</keyword>
<evidence type="ECO:0000256" key="7">
    <source>
        <dbReference type="ARBA" id="ARBA00023069"/>
    </source>
</evidence>
<evidence type="ECO:0000313" key="13">
    <source>
        <dbReference type="EMBL" id="MBY23737.1"/>
    </source>
</evidence>
<dbReference type="GO" id="GO:0032880">
    <property type="term" value="P:regulation of protein localization"/>
    <property type="evidence" value="ECO:0007669"/>
    <property type="project" value="TreeGrafter"/>
</dbReference>
<keyword evidence="10" id="KW-0966">Cell projection</keyword>
<keyword evidence="5 12" id="KW-0812">Transmembrane</keyword>
<evidence type="ECO:0000256" key="12">
    <source>
        <dbReference type="SAM" id="Phobius"/>
    </source>
</evidence>
<evidence type="ECO:0000256" key="9">
    <source>
        <dbReference type="ARBA" id="ARBA00023180"/>
    </source>
</evidence>
<keyword evidence="4" id="KW-1003">Cell membrane</keyword>
<protein>
    <recommendedName>
        <fullName evidence="3">Transmembrane protein 231</fullName>
    </recommendedName>
</protein>
<dbReference type="PANTHER" id="PTHR14605">
    <property type="entry name" value="CHST5 PROTEIN"/>
    <property type="match status" value="1"/>
</dbReference>
<feature type="transmembrane region" description="Helical" evidence="12">
    <location>
        <begin position="258"/>
        <end position="277"/>
    </location>
</feature>
<dbReference type="GO" id="GO:0060271">
    <property type="term" value="P:cilium assembly"/>
    <property type="evidence" value="ECO:0007669"/>
    <property type="project" value="TreeGrafter"/>
</dbReference>
<comment type="function">
    <text evidence="11">Transmembrane component of the tectonic-like complex, a complex localized at the transition zone of primary cilia and acting as a barrier that prevents diffusion of transmembrane proteins between the cilia and plasma membranes. Required for ciliogenesis and sonic hedgehog/SHH signaling.</text>
</comment>
<evidence type="ECO:0000256" key="4">
    <source>
        <dbReference type="ARBA" id="ARBA00022475"/>
    </source>
</evidence>
<evidence type="ECO:0000256" key="6">
    <source>
        <dbReference type="ARBA" id="ARBA00022989"/>
    </source>
</evidence>
<sequence length="298" mass="34949">MSLHVVYSRSLGIKYKASVCSKAFILYVVITLLTFILPLLFCYRSSGLWIKYEKYREQPMVQFKLQYLLYAETSDPTSPLICGNFPRTLKTTGFCSTIKVIEEDINIDGKKEFLDLELYLTMNETLDVHSITLLLIFDFKIQDLCLLEMESMAVITYSSGLPGGRLDVFGDLNLIQKTPLVCTSRKPIRMNRPILLFGSPDWLVNIYEEYSKRILSTKLDNVLLKWTRGRPYKQPFLIKTKINYDSVEILYKPKFWQVMKWAWIQYFSILVLSVFIFKKVKRFLFTNYIVTTKIERST</sequence>
<name>A0A2S2P2P6_SCHGA</name>
<dbReference type="GO" id="GO:0035869">
    <property type="term" value="C:ciliary transition zone"/>
    <property type="evidence" value="ECO:0007669"/>
    <property type="project" value="TreeGrafter"/>
</dbReference>
<dbReference type="PANTHER" id="PTHR14605:SF1">
    <property type="entry name" value="TRANSMEMBRANE PROTEIN 231"/>
    <property type="match status" value="1"/>
</dbReference>
<dbReference type="AlphaFoldDB" id="A0A2S2P2P6"/>
<feature type="transmembrane region" description="Helical" evidence="12">
    <location>
        <begin position="24"/>
        <end position="43"/>
    </location>
</feature>
<keyword evidence="8 12" id="KW-0472">Membrane</keyword>
<proteinExistence type="inferred from homology"/>
<evidence type="ECO:0000256" key="10">
    <source>
        <dbReference type="ARBA" id="ARBA00023273"/>
    </source>
</evidence>
<evidence type="ECO:0000256" key="11">
    <source>
        <dbReference type="ARBA" id="ARBA00024803"/>
    </source>
</evidence>
<dbReference type="Pfam" id="PF10149">
    <property type="entry name" value="TM231"/>
    <property type="match status" value="1"/>
</dbReference>
<dbReference type="GO" id="GO:0060170">
    <property type="term" value="C:ciliary membrane"/>
    <property type="evidence" value="ECO:0007669"/>
    <property type="project" value="UniProtKB-SubCell"/>
</dbReference>
<evidence type="ECO:0000256" key="1">
    <source>
        <dbReference type="ARBA" id="ARBA00004272"/>
    </source>
</evidence>
<evidence type="ECO:0000256" key="2">
    <source>
        <dbReference type="ARBA" id="ARBA00009082"/>
    </source>
</evidence>
<dbReference type="InterPro" id="IPR019306">
    <property type="entry name" value="TMEM231"/>
</dbReference>
<evidence type="ECO:0000256" key="8">
    <source>
        <dbReference type="ARBA" id="ARBA00023136"/>
    </source>
</evidence>
<comment type="similarity">
    <text evidence="2">Belongs to the TMEM231 family.</text>
</comment>
<gene>
    <name evidence="13" type="primary">tmem231</name>
    <name evidence="13" type="ORF">g.6300</name>
</gene>
<organism evidence="13">
    <name type="scientific">Schizaphis graminum</name>
    <name type="common">Green bug aphid</name>
    <dbReference type="NCBI Taxonomy" id="13262"/>
    <lineage>
        <taxon>Eukaryota</taxon>
        <taxon>Metazoa</taxon>
        <taxon>Ecdysozoa</taxon>
        <taxon>Arthropoda</taxon>
        <taxon>Hexapoda</taxon>
        <taxon>Insecta</taxon>
        <taxon>Pterygota</taxon>
        <taxon>Neoptera</taxon>
        <taxon>Paraneoptera</taxon>
        <taxon>Hemiptera</taxon>
        <taxon>Sternorrhyncha</taxon>
        <taxon>Aphidomorpha</taxon>
        <taxon>Aphidoidea</taxon>
        <taxon>Aphididae</taxon>
        <taxon>Aphidini</taxon>
        <taxon>Schizaphis</taxon>
    </lineage>
</organism>